<feature type="chain" id="PRO_5038672704" description="N-acetylmuramoyl-L-alanine amidase" evidence="7">
    <location>
        <begin position="25"/>
        <end position="552"/>
    </location>
</feature>
<proteinExistence type="inferred from homology"/>
<dbReference type="Pfam" id="PF01476">
    <property type="entry name" value="LysM"/>
    <property type="match status" value="1"/>
</dbReference>
<dbReference type="PANTHER" id="PTHR30404:SF6">
    <property type="entry name" value="N-ACETYLMURAMOYL-L-ALANINE AMIDASE AMIB"/>
    <property type="match status" value="1"/>
</dbReference>
<reference evidence="9" key="1">
    <citation type="journal article" date="2021" name="PeerJ">
        <title>Extensive microbial diversity within the chicken gut microbiome revealed by metagenomics and culture.</title>
        <authorList>
            <person name="Gilroy R."/>
            <person name="Ravi A."/>
            <person name="Getino M."/>
            <person name="Pursley I."/>
            <person name="Horton D.L."/>
            <person name="Alikhan N.F."/>
            <person name="Baker D."/>
            <person name="Gharbi K."/>
            <person name="Hall N."/>
            <person name="Watson M."/>
            <person name="Adriaenssens E.M."/>
            <person name="Foster-Nyarko E."/>
            <person name="Jarju S."/>
            <person name="Secka A."/>
            <person name="Antonio M."/>
            <person name="Oren A."/>
            <person name="Chaudhuri R.R."/>
            <person name="La Ragione R."/>
            <person name="Hildebrand F."/>
            <person name="Pallen M.J."/>
        </authorList>
    </citation>
    <scope>NUCLEOTIDE SEQUENCE</scope>
    <source>
        <strain evidence="9">687</strain>
    </source>
</reference>
<dbReference type="GO" id="GO:0008745">
    <property type="term" value="F:N-acetylmuramoyl-L-alanine amidase activity"/>
    <property type="evidence" value="ECO:0007669"/>
    <property type="project" value="UniProtKB-EC"/>
</dbReference>
<dbReference type="Proteomes" id="UP000824150">
    <property type="component" value="Unassembled WGS sequence"/>
</dbReference>
<dbReference type="Gene3D" id="3.10.350.10">
    <property type="entry name" value="LysM domain"/>
    <property type="match status" value="1"/>
</dbReference>
<evidence type="ECO:0000256" key="2">
    <source>
        <dbReference type="ARBA" id="ARBA00010860"/>
    </source>
</evidence>
<keyword evidence="4 9" id="KW-0378">Hydrolase</keyword>
<dbReference type="SMART" id="SM00646">
    <property type="entry name" value="Ami_3"/>
    <property type="match status" value="1"/>
</dbReference>
<dbReference type="InterPro" id="IPR002508">
    <property type="entry name" value="MurNAc-LAA_cat"/>
</dbReference>
<dbReference type="EC" id="3.5.1.28" evidence="3"/>
<feature type="domain" description="LysM" evidence="8">
    <location>
        <begin position="508"/>
        <end position="551"/>
    </location>
</feature>
<evidence type="ECO:0000256" key="1">
    <source>
        <dbReference type="ARBA" id="ARBA00001561"/>
    </source>
</evidence>
<keyword evidence="7" id="KW-0732">Signal</keyword>
<dbReference type="InterPro" id="IPR036779">
    <property type="entry name" value="LysM_dom_sf"/>
</dbReference>
<dbReference type="SMART" id="SM00257">
    <property type="entry name" value="LysM"/>
    <property type="match status" value="1"/>
</dbReference>
<evidence type="ECO:0000256" key="4">
    <source>
        <dbReference type="ARBA" id="ARBA00022801"/>
    </source>
</evidence>
<evidence type="ECO:0000256" key="3">
    <source>
        <dbReference type="ARBA" id="ARBA00011901"/>
    </source>
</evidence>
<gene>
    <name evidence="9" type="ORF">IAA31_00250</name>
</gene>
<evidence type="ECO:0000313" key="9">
    <source>
        <dbReference type="EMBL" id="MBU3825914.1"/>
    </source>
</evidence>
<dbReference type="EMBL" id="JAHLFG010000002">
    <property type="protein sequence ID" value="MBU3825914.1"/>
    <property type="molecule type" value="Genomic_DNA"/>
</dbReference>
<dbReference type="PROSITE" id="PS51782">
    <property type="entry name" value="LYSM"/>
    <property type="match status" value="1"/>
</dbReference>
<evidence type="ECO:0000259" key="8">
    <source>
        <dbReference type="PROSITE" id="PS51782"/>
    </source>
</evidence>
<reference evidence="9" key="2">
    <citation type="submission" date="2021-04" db="EMBL/GenBank/DDBJ databases">
        <authorList>
            <person name="Gilroy R."/>
        </authorList>
    </citation>
    <scope>NUCLEOTIDE SEQUENCE</scope>
    <source>
        <strain evidence="9">687</strain>
    </source>
</reference>
<dbReference type="InterPro" id="IPR050695">
    <property type="entry name" value="N-acetylmuramoyl_amidase_3"/>
</dbReference>
<protein>
    <recommendedName>
        <fullName evidence="3">N-acetylmuramoyl-L-alanine amidase</fullName>
        <ecNumber evidence="3">3.5.1.28</ecNumber>
    </recommendedName>
</protein>
<dbReference type="InterPro" id="IPR018392">
    <property type="entry name" value="LysM"/>
</dbReference>
<comment type="caution">
    <text evidence="9">The sequence shown here is derived from an EMBL/GenBank/DDBJ whole genome shotgun (WGS) entry which is preliminary data.</text>
</comment>
<dbReference type="PANTHER" id="PTHR30404">
    <property type="entry name" value="N-ACETYLMURAMOYL-L-ALANINE AMIDASE"/>
    <property type="match status" value="1"/>
</dbReference>
<dbReference type="CDD" id="cd02696">
    <property type="entry name" value="MurNAc-LAA"/>
    <property type="match status" value="1"/>
</dbReference>
<evidence type="ECO:0000313" key="10">
    <source>
        <dbReference type="Proteomes" id="UP000824150"/>
    </source>
</evidence>
<dbReference type="Gene3D" id="2.60.40.3500">
    <property type="match status" value="1"/>
</dbReference>
<dbReference type="GO" id="GO:0009253">
    <property type="term" value="P:peptidoglycan catabolic process"/>
    <property type="evidence" value="ECO:0007669"/>
    <property type="project" value="InterPro"/>
</dbReference>
<keyword evidence="6" id="KW-0175">Coiled coil</keyword>
<dbReference type="SUPFAM" id="SSF53187">
    <property type="entry name" value="Zn-dependent exopeptidases"/>
    <property type="match status" value="1"/>
</dbReference>
<sequence>MKSLVKFLGMAATCLSLMGNAALADNIVNMRAFANQDKTRVVLDLDFNPRYSTALSNNGQTFVVRVNDVSNYRQAPAQLSLQRGSAVRALDKNLDGNDVRYIFTLQGAGTPNAFVLKPQSGHNYRLVVDFPHTGTTWATDNGQLQVLDQATAQARLGTGRGSGLPPTHVITIQDADHAENALLNSLSQVGADGIRTMTPQQAQTYNQKVKELRAQQQQQAARAQQAANTRKVAPQNQVEEEVLDTQAPPVPQMIQASPDPFIIAVDAGHGGKDPGAIGKRGVREKNVTLAIARALGQYINSNRQFRAVLIRSSDVFVDLNRRSEIARQKKADLLISIHADSVASGSSARGASVWVLSNNRAVRENKKLLKGNKKSQLLGGAGDVLSQSAQNPYLAATILDMSSDNSRSEGYLLGQEILAKLGGFTRLHNKKPIHASLAVLKSPDIPSLLIETGFLSNRYEEIQLNQPNYQKQIAYSIYQGIVSYYEKYPKQRFKSRQESAQRVLNHERVHTVKTGEYLAKIARQYQTSVKALKERNQLKSDTLKVGQELIIP</sequence>
<comment type="similarity">
    <text evidence="2">Belongs to the N-acetylmuramoyl-L-alanine amidase 3 family.</text>
</comment>
<keyword evidence="5" id="KW-0961">Cell wall biogenesis/degradation</keyword>
<accession>A0A9E2KME2</accession>
<feature type="coiled-coil region" evidence="6">
    <location>
        <begin position="202"/>
        <end position="229"/>
    </location>
</feature>
<dbReference type="Pfam" id="PF01520">
    <property type="entry name" value="Amidase_3"/>
    <property type="match status" value="1"/>
</dbReference>
<dbReference type="SUPFAM" id="SSF54106">
    <property type="entry name" value="LysM domain"/>
    <property type="match status" value="1"/>
</dbReference>
<comment type="catalytic activity">
    <reaction evidence="1">
        <text>Hydrolyzes the link between N-acetylmuramoyl residues and L-amino acid residues in certain cell-wall glycopeptides.</text>
        <dbReference type="EC" id="3.5.1.28"/>
    </reaction>
</comment>
<dbReference type="Gene3D" id="3.40.630.40">
    <property type="entry name" value="Zn-dependent exopeptidases"/>
    <property type="match status" value="1"/>
</dbReference>
<dbReference type="GO" id="GO:0030288">
    <property type="term" value="C:outer membrane-bounded periplasmic space"/>
    <property type="evidence" value="ECO:0007669"/>
    <property type="project" value="TreeGrafter"/>
</dbReference>
<feature type="signal peptide" evidence="7">
    <location>
        <begin position="1"/>
        <end position="24"/>
    </location>
</feature>
<evidence type="ECO:0000256" key="5">
    <source>
        <dbReference type="ARBA" id="ARBA00023316"/>
    </source>
</evidence>
<organism evidence="9 10">
    <name type="scientific">Candidatus Anaerobiospirillum merdipullorum</name>
    <dbReference type="NCBI Taxonomy" id="2838450"/>
    <lineage>
        <taxon>Bacteria</taxon>
        <taxon>Pseudomonadati</taxon>
        <taxon>Pseudomonadota</taxon>
        <taxon>Gammaproteobacteria</taxon>
        <taxon>Aeromonadales</taxon>
        <taxon>Succinivibrionaceae</taxon>
        <taxon>Anaerobiospirillum</taxon>
    </lineage>
</organism>
<evidence type="ECO:0000256" key="7">
    <source>
        <dbReference type="SAM" id="SignalP"/>
    </source>
</evidence>
<evidence type="ECO:0000256" key="6">
    <source>
        <dbReference type="SAM" id="Coils"/>
    </source>
</evidence>
<dbReference type="AlphaFoldDB" id="A0A9E2KME2"/>
<dbReference type="GO" id="GO:0071555">
    <property type="term" value="P:cell wall organization"/>
    <property type="evidence" value="ECO:0007669"/>
    <property type="project" value="UniProtKB-KW"/>
</dbReference>
<name>A0A9E2KME2_9GAMM</name>
<dbReference type="CDD" id="cd00118">
    <property type="entry name" value="LysM"/>
    <property type="match status" value="1"/>
</dbReference>